<evidence type="ECO:0008006" key="4">
    <source>
        <dbReference type="Google" id="ProtNLM"/>
    </source>
</evidence>
<evidence type="ECO:0000313" key="2">
    <source>
        <dbReference type="EMBL" id="TWD75594.1"/>
    </source>
</evidence>
<evidence type="ECO:0000256" key="1">
    <source>
        <dbReference type="SAM" id="Phobius"/>
    </source>
</evidence>
<dbReference type="AlphaFoldDB" id="A0A561B9I1"/>
<sequence>MPSTHSVRRQAGAALIVGLIMLLLITLAVTAGFTLSNTNLKSVGNMQNRNEAVAASNRAIEEVAASLLLPGVDGSPSLTAPQGTVSLVDINNDGTIDYRVQIAPPTCVRATKSTGTGGGGAVGPGGIGGGASTTGSGLNAVPDQYNSVWDISTSVTDAASGTVTSVRQGVRALLSKEQFLALCS</sequence>
<organism evidence="2 3">
    <name type="scientific">Variovorax beijingensis</name>
    <dbReference type="NCBI Taxonomy" id="2496117"/>
    <lineage>
        <taxon>Bacteria</taxon>
        <taxon>Pseudomonadati</taxon>
        <taxon>Pseudomonadota</taxon>
        <taxon>Betaproteobacteria</taxon>
        <taxon>Burkholderiales</taxon>
        <taxon>Comamonadaceae</taxon>
        <taxon>Variovorax</taxon>
    </lineage>
</organism>
<dbReference type="EMBL" id="VIVL01000017">
    <property type="protein sequence ID" value="TWD75594.1"/>
    <property type="molecule type" value="Genomic_DNA"/>
</dbReference>
<reference evidence="2 3" key="1">
    <citation type="submission" date="2019-06" db="EMBL/GenBank/DDBJ databases">
        <title>Sorghum-associated microbial communities from plants grown in Nebraska, USA.</title>
        <authorList>
            <person name="Schachtman D."/>
        </authorList>
    </citation>
    <scope>NUCLEOTIDE SEQUENCE [LARGE SCALE GENOMIC DNA]</scope>
    <source>
        <strain evidence="2 3">T529</strain>
    </source>
</reference>
<keyword evidence="1" id="KW-0472">Membrane</keyword>
<keyword evidence="1" id="KW-0812">Transmembrane</keyword>
<keyword evidence="1" id="KW-1133">Transmembrane helix</keyword>
<gene>
    <name evidence="2" type="ORF">FB547_11711</name>
</gene>
<accession>A0A561B9I1</accession>
<evidence type="ECO:0000313" key="3">
    <source>
        <dbReference type="Proteomes" id="UP000319722"/>
    </source>
</evidence>
<dbReference type="OrthoDB" id="5954810at2"/>
<name>A0A561B9I1_9BURK</name>
<dbReference type="RefSeq" id="WP_145747330.1">
    <property type="nucleotide sequence ID" value="NZ_VIVL01000017.1"/>
</dbReference>
<comment type="caution">
    <text evidence="2">The sequence shown here is derived from an EMBL/GenBank/DDBJ whole genome shotgun (WGS) entry which is preliminary data.</text>
</comment>
<dbReference type="Proteomes" id="UP000319722">
    <property type="component" value="Unassembled WGS sequence"/>
</dbReference>
<feature type="transmembrane region" description="Helical" evidence="1">
    <location>
        <begin position="12"/>
        <end position="35"/>
    </location>
</feature>
<protein>
    <recommendedName>
        <fullName evidence="4">Type 4 fimbrial biogenesis protein PilX N-terminal domain-containing protein</fullName>
    </recommendedName>
</protein>
<proteinExistence type="predicted"/>